<dbReference type="CDD" id="cd00299">
    <property type="entry name" value="GST_C_family"/>
    <property type="match status" value="1"/>
</dbReference>
<dbReference type="InterPro" id="IPR004045">
    <property type="entry name" value="Glutathione_S-Trfase_N"/>
</dbReference>
<dbReference type="Pfam" id="PF13417">
    <property type="entry name" value="GST_N_3"/>
    <property type="match status" value="1"/>
</dbReference>
<dbReference type="CDD" id="cd00570">
    <property type="entry name" value="GST_N_family"/>
    <property type="match status" value="1"/>
</dbReference>
<sequence length="218" mass="25291">MLEIFGHPFSSYTWKAFIAFYENQTPFTFRMLDPEHPENSERLQALSPQGKFPVLVDDGRVVFETSVIIEYLQVHYPGALRLIPSDPDAALDVRMLDRFFDNYVMAPMQTTVFDYIREEKDRDAQGVAVARETLTRSYAWLEKRLEGRIFVCGEDFTLADCAAAPSLFYADWVHEMPADYPLLRAYRARLLQRPSVKRCVDEARPYRSFFPPGAPDRD</sequence>
<evidence type="ECO:0000259" key="1">
    <source>
        <dbReference type="PROSITE" id="PS50404"/>
    </source>
</evidence>
<dbReference type="SUPFAM" id="SSF52833">
    <property type="entry name" value="Thioredoxin-like"/>
    <property type="match status" value="1"/>
</dbReference>
<dbReference type="AlphaFoldDB" id="A0A840HQ69"/>
<dbReference type="GO" id="GO:0004364">
    <property type="term" value="F:glutathione transferase activity"/>
    <property type="evidence" value="ECO:0007669"/>
    <property type="project" value="UniProtKB-EC"/>
</dbReference>
<protein>
    <submittedName>
        <fullName evidence="3">Glutathione S-transferase</fullName>
        <ecNumber evidence="3">2.5.1.18</ecNumber>
    </submittedName>
</protein>
<dbReference type="InterPro" id="IPR036249">
    <property type="entry name" value="Thioredoxin-like_sf"/>
</dbReference>
<dbReference type="InterPro" id="IPR004046">
    <property type="entry name" value="GST_C"/>
</dbReference>
<dbReference type="PROSITE" id="PS50404">
    <property type="entry name" value="GST_NTER"/>
    <property type="match status" value="1"/>
</dbReference>
<dbReference type="InterPro" id="IPR010987">
    <property type="entry name" value="Glutathione-S-Trfase_C-like"/>
</dbReference>
<organism evidence="3 4">
    <name type="scientific">Rhizorhapis suberifaciens</name>
    <name type="common">corky root of lettuce</name>
    <dbReference type="NCBI Taxonomy" id="13656"/>
    <lineage>
        <taxon>Bacteria</taxon>
        <taxon>Pseudomonadati</taxon>
        <taxon>Pseudomonadota</taxon>
        <taxon>Alphaproteobacteria</taxon>
        <taxon>Sphingomonadales</taxon>
        <taxon>Sphingomonadaceae</taxon>
        <taxon>Rhizorhapis</taxon>
    </lineage>
</organism>
<evidence type="ECO:0000313" key="3">
    <source>
        <dbReference type="EMBL" id="MBB4639861.1"/>
    </source>
</evidence>
<proteinExistence type="predicted"/>
<evidence type="ECO:0000259" key="2">
    <source>
        <dbReference type="PROSITE" id="PS50405"/>
    </source>
</evidence>
<keyword evidence="3" id="KW-0808">Transferase</keyword>
<accession>A0A840HQ69</accession>
<keyword evidence="4" id="KW-1185">Reference proteome</keyword>
<name>A0A840HQ69_9SPHN</name>
<dbReference type="RefSeq" id="WP_184473725.1">
    <property type="nucleotide sequence ID" value="NZ_JACHOV010000001.1"/>
</dbReference>
<dbReference type="PANTHER" id="PTHR44051">
    <property type="entry name" value="GLUTATHIONE S-TRANSFERASE-RELATED"/>
    <property type="match status" value="1"/>
</dbReference>
<dbReference type="InterPro" id="IPR036282">
    <property type="entry name" value="Glutathione-S-Trfase_C_sf"/>
</dbReference>
<dbReference type="Gene3D" id="1.20.1050.10">
    <property type="match status" value="1"/>
</dbReference>
<dbReference type="SFLD" id="SFLDG00358">
    <property type="entry name" value="Main_(cytGST)"/>
    <property type="match status" value="1"/>
</dbReference>
<dbReference type="EC" id="2.5.1.18" evidence="3"/>
<reference evidence="3 4" key="1">
    <citation type="submission" date="2020-08" db="EMBL/GenBank/DDBJ databases">
        <title>Genomic Encyclopedia of Type Strains, Phase IV (KMG-IV): sequencing the most valuable type-strain genomes for metagenomic binning, comparative biology and taxonomic classification.</title>
        <authorList>
            <person name="Goeker M."/>
        </authorList>
    </citation>
    <scope>NUCLEOTIDE SEQUENCE [LARGE SCALE GENOMIC DNA]</scope>
    <source>
        <strain evidence="3 4">DSM 7465</strain>
    </source>
</reference>
<dbReference type="Gene3D" id="3.40.30.10">
    <property type="entry name" value="Glutaredoxin"/>
    <property type="match status" value="1"/>
</dbReference>
<evidence type="ECO:0000313" key="4">
    <source>
        <dbReference type="Proteomes" id="UP000575068"/>
    </source>
</evidence>
<dbReference type="PANTHER" id="PTHR44051:SF8">
    <property type="entry name" value="GLUTATHIONE S-TRANSFERASE GSTA"/>
    <property type="match status" value="1"/>
</dbReference>
<dbReference type="PROSITE" id="PS50405">
    <property type="entry name" value="GST_CTER"/>
    <property type="match status" value="1"/>
</dbReference>
<dbReference type="SFLD" id="SFLDS00019">
    <property type="entry name" value="Glutathione_Transferase_(cytos"/>
    <property type="match status" value="1"/>
</dbReference>
<dbReference type="EMBL" id="JACHOV010000001">
    <property type="protein sequence ID" value="MBB4639861.1"/>
    <property type="molecule type" value="Genomic_DNA"/>
</dbReference>
<dbReference type="Pfam" id="PF00043">
    <property type="entry name" value="GST_C"/>
    <property type="match status" value="1"/>
</dbReference>
<feature type="domain" description="GST C-terminal" evidence="2">
    <location>
        <begin position="86"/>
        <end position="209"/>
    </location>
</feature>
<dbReference type="InterPro" id="IPR040079">
    <property type="entry name" value="Glutathione_S-Trfase"/>
</dbReference>
<gene>
    <name evidence="3" type="ORF">HNQ99_000141</name>
</gene>
<comment type="caution">
    <text evidence="3">The sequence shown here is derived from an EMBL/GenBank/DDBJ whole genome shotgun (WGS) entry which is preliminary data.</text>
</comment>
<dbReference type="SUPFAM" id="SSF47616">
    <property type="entry name" value="GST C-terminal domain-like"/>
    <property type="match status" value="1"/>
</dbReference>
<feature type="domain" description="GST N-terminal" evidence="1">
    <location>
        <begin position="1"/>
        <end position="80"/>
    </location>
</feature>
<dbReference type="Proteomes" id="UP000575068">
    <property type="component" value="Unassembled WGS sequence"/>
</dbReference>